<dbReference type="Pfam" id="PF12796">
    <property type="entry name" value="Ank_2"/>
    <property type="match status" value="1"/>
</dbReference>
<evidence type="ECO:0000256" key="1">
    <source>
        <dbReference type="ARBA" id="ARBA00022737"/>
    </source>
</evidence>
<dbReference type="InterPro" id="IPR027417">
    <property type="entry name" value="P-loop_NTPase"/>
</dbReference>
<keyword evidence="5" id="KW-1185">Reference proteome</keyword>
<evidence type="ECO:0000313" key="5">
    <source>
        <dbReference type="Proteomes" id="UP000678393"/>
    </source>
</evidence>
<organism evidence="4 5">
    <name type="scientific">Candidula unifasciata</name>
    <dbReference type="NCBI Taxonomy" id="100452"/>
    <lineage>
        <taxon>Eukaryota</taxon>
        <taxon>Metazoa</taxon>
        <taxon>Spiralia</taxon>
        <taxon>Lophotrochozoa</taxon>
        <taxon>Mollusca</taxon>
        <taxon>Gastropoda</taxon>
        <taxon>Heterobranchia</taxon>
        <taxon>Euthyneura</taxon>
        <taxon>Panpulmonata</taxon>
        <taxon>Eupulmonata</taxon>
        <taxon>Stylommatophora</taxon>
        <taxon>Helicina</taxon>
        <taxon>Helicoidea</taxon>
        <taxon>Geomitridae</taxon>
        <taxon>Candidula</taxon>
    </lineage>
</organism>
<accession>A0A8S4A4L4</accession>
<dbReference type="EMBL" id="CAJHNH020008563">
    <property type="protein sequence ID" value="CAG5136717.1"/>
    <property type="molecule type" value="Genomic_DNA"/>
</dbReference>
<comment type="caution">
    <text evidence="4">The sequence shown here is derived from an EMBL/GenBank/DDBJ whole genome shotgun (WGS) entry which is preliminary data.</text>
</comment>
<feature type="non-terminal residue" evidence="4">
    <location>
        <position position="416"/>
    </location>
</feature>
<dbReference type="OrthoDB" id="426293at2759"/>
<sequence>VSDLMDKDGLDNDVIGRSLRSKRLMDIIDCEDANGNTALSEAANGGHVDAIKFLLDHGADPNTQGQFMRTPLYRAAFAGHLAAVQMLLDNGADPRIYASDSQCPAEIASTPAIQEVLESWDISRTEAILIKLQAAKEKRAEDDRKRRDAETSKLENIVAEAKKDYESKQKMLDHACSELNKRIHEHDTCMAQGFDRPEITLQSIHDQEFEVESIKVQVVQARDNLAKAKIKLRESMAGPDGEVEDKLPGFKVSIRELDDVLFRDTGNRIADSGKWPFLIDPSSQATTFLRYRDTNYINALRPVDMENNNVRMCLLGAIRYGKPFVLDMMEVDMFDTCIDRFDGIMKGLMGMIIDKSILQEEKYMKLIKEQDGQEYDKSKFNGLRISNFKFILVTQNPFPDEKLMDNFYVIRIVIDS</sequence>
<protein>
    <recommendedName>
        <fullName evidence="6">IQ motif and ankyrin repeat domain-containing protein</fullName>
    </recommendedName>
</protein>
<proteinExistence type="predicted"/>
<name>A0A8S4A4L4_9EUPU</name>
<dbReference type="SMART" id="SM00248">
    <property type="entry name" value="ANK"/>
    <property type="match status" value="2"/>
</dbReference>
<dbReference type="PROSITE" id="PS50088">
    <property type="entry name" value="ANK_REPEAT"/>
    <property type="match status" value="2"/>
</dbReference>
<dbReference type="SUPFAM" id="SSF48403">
    <property type="entry name" value="Ankyrin repeat"/>
    <property type="match status" value="1"/>
</dbReference>
<keyword evidence="1" id="KW-0677">Repeat</keyword>
<evidence type="ECO:0000256" key="2">
    <source>
        <dbReference type="ARBA" id="ARBA00023043"/>
    </source>
</evidence>
<dbReference type="AlphaFoldDB" id="A0A8S4A4L4"/>
<evidence type="ECO:0000256" key="3">
    <source>
        <dbReference type="PROSITE-ProRule" id="PRU00023"/>
    </source>
</evidence>
<keyword evidence="2 3" id="KW-0040">ANK repeat</keyword>
<dbReference type="InterPro" id="IPR002110">
    <property type="entry name" value="Ankyrin_rpt"/>
</dbReference>
<dbReference type="PANTHER" id="PTHR24171">
    <property type="entry name" value="ANKYRIN REPEAT DOMAIN-CONTAINING PROTEIN 39-RELATED"/>
    <property type="match status" value="1"/>
</dbReference>
<gene>
    <name evidence="4" type="ORF">CUNI_LOCUS22275</name>
</gene>
<dbReference type="InterPro" id="IPR036770">
    <property type="entry name" value="Ankyrin_rpt-contain_sf"/>
</dbReference>
<dbReference type="PROSITE" id="PS50297">
    <property type="entry name" value="ANK_REP_REGION"/>
    <property type="match status" value="2"/>
</dbReference>
<dbReference type="Proteomes" id="UP000678393">
    <property type="component" value="Unassembled WGS sequence"/>
</dbReference>
<evidence type="ECO:0008006" key="6">
    <source>
        <dbReference type="Google" id="ProtNLM"/>
    </source>
</evidence>
<reference evidence="4" key="1">
    <citation type="submission" date="2021-04" db="EMBL/GenBank/DDBJ databases">
        <authorList>
            <consortium name="Molecular Ecology Group"/>
        </authorList>
    </citation>
    <scope>NUCLEOTIDE SEQUENCE</scope>
</reference>
<dbReference type="PANTHER" id="PTHR24171:SF9">
    <property type="entry name" value="ANKYRIN REPEAT DOMAIN-CONTAINING PROTEIN 39"/>
    <property type="match status" value="1"/>
</dbReference>
<dbReference type="Gene3D" id="3.40.50.300">
    <property type="entry name" value="P-loop containing nucleotide triphosphate hydrolases"/>
    <property type="match status" value="1"/>
</dbReference>
<feature type="repeat" description="ANK" evidence="3">
    <location>
        <begin position="34"/>
        <end position="66"/>
    </location>
</feature>
<dbReference type="Gene3D" id="1.25.40.20">
    <property type="entry name" value="Ankyrin repeat-containing domain"/>
    <property type="match status" value="1"/>
</dbReference>
<feature type="repeat" description="ANK" evidence="3">
    <location>
        <begin position="67"/>
        <end position="99"/>
    </location>
</feature>
<evidence type="ECO:0000313" key="4">
    <source>
        <dbReference type="EMBL" id="CAG5136717.1"/>
    </source>
</evidence>